<keyword evidence="4" id="KW-0804">Transcription</keyword>
<evidence type="ECO:0000256" key="5">
    <source>
        <dbReference type="ARBA" id="ARBA00023242"/>
    </source>
</evidence>
<dbReference type="OrthoDB" id="5403573at2759"/>
<evidence type="ECO:0000259" key="8">
    <source>
        <dbReference type="Pfam" id="PF20222"/>
    </source>
</evidence>
<feature type="region of interest" description="Disordered" evidence="6">
    <location>
        <begin position="1391"/>
        <end position="1432"/>
    </location>
</feature>
<evidence type="ECO:0000256" key="4">
    <source>
        <dbReference type="ARBA" id="ARBA00023163"/>
    </source>
</evidence>
<gene>
    <name evidence="9" type="ORF">F5X68DRAFT_153528</name>
</gene>
<proteinExistence type="predicted"/>
<evidence type="ECO:0000256" key="2">
    <source>
        <dbReference type="ARBA" id="ARBA00022553"/>
    </source>
</evidence>
<comment type="subcellular location">
    <subcellularLocation>
        <location evidence="1">Nucleus</location>
    </subcellularLocation>
</comment>
<dbReference type="PANTHER" id="PTHR15180">
    <property type="entry name" value="GENERAL TRANSCRIPTION FACTOR 3C POLYPEPTIDE 1"/>
    <property type="match status" value="1"/>
</dbReference>
<feature type="region of interest" description="Disordered" evidence="6">
    <location>
        <begin position="630"/>
        <end position="684"/>
    </location>
</feature>
<dbReference type="PANTHER" id="PTHR15180:SF1">
    <property type="entry name" value="GENERAL TRANSCRIPTION FACTOR 3C POLYPEPTIDE 1"/>
    <property type="match status" value="1"/>
</dbReference>
<dbReference type="InterPro" id="IPR044210">
    <property type="entry name" value="Tfc3-like"/>
</dbReference>
<dbReference type="EMBL" id="JAGSXJ010000013">
    <property type="protein sequence ID" value="KAH6686146.1"/>
    <property type="molecule type" value="Genomic_DNA"/>
</dbReference>
<dbReference type="GO" id="GO:0005634">
    <property type="term" value="C:nucleus"/>
    <property type="evidence" value="ECO:0007669"/>
    <property type="project" value="UniProtKB-SubCell"/>
</dbReference>
<keyword evidence="10" id="KW-1185">Reference proteome</keyword>
<evidence type="ECO:0000256" key="6">
    <source>
        <dbReference type="SAM" id="MobiDB-lite"/>
    </source>
</evidence>
<evidence type="ECO:0000256" key="3">
    <source>
        <dbReference type="ARBA" id="ARBA00023125"/>
    </source>
</evidence>
<feature type="compositionally biased region" description="Polar residues" evidence="6">
    <location>
        <begin position="979"/>
        <end position="989"/>
    </location>
</feature>
<dbReference type="GO" id="GO:0006384">
    <property type="term" value="P:transcription initiation at RNA polymerase III promoter"/>
    <property type="evidence" value="ECO:0007669"/>
    <property type="project" value="InterPro"/>
</dbReference>
<name>A0A9P8VAI0_9PEZI</name>
<feature type="region of interest" description="Disordered" evidence="6">
    <location>
        <begin position="696"/>
        <end position="728"/>
    </location>
</feature>
<sequence>MVVDMERLIEVLVDDISCHGDLGCPVSRILDKIDQFYPAANSISDSPPDATAISPRQAAWDWVKVRRDVSIGKDRAWNHADLYEILAFPEEPVSVDQEPERTDASPQEDRAAPVQARLAAGAQYRPKVFVSEEQMWQSIAGHGADFKRVPKLEWAALVGIASTKKDGILQGDLCRLIGQDKRSLPKRTDSLAQKGYILKRTTLVRGVKTSKMWLSRCAPSLSSDHLETELGGHGQDTALLMPPESFNRDMEPVAWRKRWTGGSIDMLSLAETVISVVRAFGIMRYHDLRQKLGILNLPWQMKVTARLCRWAVRRGILQYVGATLGDRLYKDCLKFIRDFTSEDWVEWLRTGKEKSRPKTDADLDAYRDNPTGDTTSKRKRTNKADNSINVMIAWKPEKPLPTTVLDAIRAADGKAVTNRHLGAHTLGPPFSRYVTSISTTLATPSLQPPHLAHFQVSKELMRVKKQAIYFFSLPRLHPPASNRDRNAGDNTVDSPGVESSSRPEVSQTPLDILDNYFSSTTGRAACSAHGSLSNLARMTGKRDSAALTKANTHSTPIAPESATSAKGTLFRASDSRKSSAAAVVGHAVSLPQVVRQAPGRGRGHRGRRVATLVLTFTVTPASLARILLPSQPGLSTGRTRRGPGRLARAAQVQPNADQNSALSPLDPHSTGDSPAARTQAEVDIDDGEEVEVSGALLSSLPDPTAGRRGRGRTVASSKKPRSSKAKSFRCDKCGGVWQNDNGLKYHLEKSSSACNPNYSAPPPKPPRYLSSRISLLSNTGTPDAGNGEAVPTRRTRTGMAAGLESTSPARTPRGNKLTARVSSAFQHAPSLRARAKYPASFDQAAELSIPQAEGGPRVVEEAAPRYFQALLRDTSATLSNTTPERVDETAKSAGDTLGYTRPRRREVTKEMTPLQSSTTVHETTEPSSNHSPHEGSSGSAVVSQAYTDPPSQDAASTQDNLDSHSVPMQRPFRPDKSKSSNQRHNSQFHRSSQIIQHLLDVHGGVIPGERSLWHALTAVWEKTYPADSPPNYGTTQGLVGKMVGRKVFRKSVHAFRDLKGSFKSVTLLLTPSVDSQSAAALDLKDKMIAMHPQTYVLPGYTPKSGLPDDTKWNGIPVFSTRRQLAQNVEVLDAPFYASRQASRKRPRAPDASGQGTRRRQQYAMESFQNSSIIADDDARGPYGGVFVGGHGVDFIHQHQEQPILGPITFLEPNTQLEDEVCLPEKPQPPRPRKRRVSKHDDFGSAVFNGMVPEQSDDTQFGVHFVEPTLLPRTEGKWPCLSADFFEHNPSAAMQGSLLPNPRSLAHLLPCGLADIVGPQWLAPHEATLEASHHLFMQQVELCAAWETDPLRGAQLAGMQPTTFHHIWISHTMSAPIQTYVYRKLSWIKETPGPLSDGDPRRSRPAGMSTRDMPFENGSPAKRRKLNEGASRSAATVLPMDLKTRKMTPWNGTNETGQIAIQGRHLDANNDAVLIAAFVATRTLLGGADKYVEWGLLLRLFPNKSLAWLRKFWSKARKDRTASINKLTERFQERFGKAYEQGELPLIDFDDYLNYDWTRLVQWTLELAGDAIQLPSSVAELEREYIIDGLSADTSDWQRIYYSFQSSTFNRLEALTSGSTCTPVDQAAVLPPSTSEEELRKAKSWLRALCGTPSGTYKPADIRQKLCCITNQGDSHNNTLLGQAIAALQNQNVITKTKQRQGDSGSHRFTEWFMPRFDKISQAHKYNDAVVFKAMLDDMFRKNEAWRVPYLLQDGEVMAMINMQAAGRIKVTPVDVPHIPLGFKPGFYESRKFPKSFYNFGLEVTPTNTYIFNEDLTVLVASLADTPPSEGPAGKLPIWCDIFGKLAADRWGRTVRAVAFAVAMRGPLSTDGMLSALAPFLEDFEIDLVLDWGLRHGLLKKTEHGRTYTADEWWWLLAGSQYHELLSRP</sequence>
<feature type="compositionally biased region" description="Basic residues" evidence="6">
    <location>
        <begin position="718"/>
        <end position="727"/>
    </location>
</feature>
<organism evidence="9 10">
    <name type="scientific">Plectosphaerella plurivora</name>
    <dbReference type="NCBI Taxonomy" id="936078"/>
    <lineage>
        <taxon>Eukaryota</taxon>
        <taxon>Fungi</taxon>
        <taxon>Dikarya</taxon>
        <taxon>Ascomycota</taxon>
        <taxon>Pezizomycotina</taxon>
        <taxon>Sordariomycetes</taxon>
        <taxon>Hypocreomycetidae</taxon>
        <taxon>Glomerellales</taxon>
        <taxon>Plectosphaerellaceae</taxon>
        <taxon>Plectosphaerella</taxon>
    </lineage>
</organism>
<evidence type="ECO:0000259" key="7">
    <source>
        <dbReference type="Pfam" id="PF04182"/>
    </source>
</evidence>
<evidence type="ECO:0000313" key="10">
    <source>
        <dbReference type="Proteomes" id="UP000770015"/>
    </source>
</evidence>
<dbReference type="Pfam" id="PF20222">
    <property type="entry name" value="DUF6581"/>
    <property type="match status" value="1"/>
</dbReference>
<dbReference type="InterPro" id="IPR046488">
    <property type="entry name" value="Sfc3/Tfc3_C"/>
</dbReference>
<feature type="compositionally biased region" description="Polar residues" evidence="6">
    <location>
        <begin position="874"/>
        <end position="883"/>
    </location>
</feature>
<feature type="region of interest" description="Disordered" evidence="6">
    <location>
        <begin position="479"/>
        <end position="508"/>
    </location>
</feature>
<evidence type="ECO:0000256" key="1">
    <source>
        <dbReference type="ARBA" id="ARBA00004123"/>
    </source>
</evidence>
<evidence type="ECO:0000313" key="9">
    <source>
        <dbReference type="EMBL" id="KAH6686146.1"/>
    </source>
</evidence>
<feature type="region of interest" description="Disordered" evidence="6">
    <location>
        <begin position="1139"/>
        <end position="1159"/>
    </location>
</feature>
<feature type="region of interest" description="Disordered" evidence="6">
    <location>
        <begin position="874"/>
        <end position="989"/>
    </location>
</feature>
<protein>
    <submittedName>
        <fullName evidence="9">Uncharacterized protein</fullName>
    </submittedName>
</protein>
<dbReference type="Pfam" id="PF04182">
    <property type="entry name" value="B-block_TFIIIC"/>
    <property type="match status" value="1"/>
</dbReference>
<dbReference type="GO" id="GO:0003677">
    <property type="term" value="F:DNA binding"/>
    <property type="evidence" value="ECO:0007669"/>
    <property type="project" value="UniProtKB-KW"/>
</dbReference>
<dbReference type="Proteomes" id="UP000770015">
    <property type="component" value="Unassembled WGS sequence"/>
</dbReference>
<feature type="domain" description="Transcription factor tau subunit sfc3/Tfc3 C-terminal" evidence="8">
    <location>
        <begin position="1463"/>
        <end position="1872"/>
    </location>
</feature>
<dbReference type="InterPro" id="IPR007309">
    <property type="entry name" value="TFIIIC_Bblock-bd"/>
</dbReference>
<dbReference type="GO" id="GO:0000127">
    <property type="term" value="C:transcription factor TFIIIC complex"/>
    <property type="evidence" value="ECO:0007669"/>
    <property type="project" value="InterPro"/>
</dbReference>
<feature type="region of interest" description="Disordered" evidence="6">
    <location>
        <begin position="355"/>
        <end position="382"/>
    </location>
</feature>
<dbReference type="GO" id="GO:0042791">
    <property type="term" value="P:5S class rRNA transcription by RNA polymerase III"/>
    <property type="evidence" value="ECO:0007669"/>
    <property type="project" value="TreeGrafter"/>
</dbReference>
<keyword evidence="2" id="KW-0597">Phosphoprotein</keyword>
<feature type="domain" description="B-block binding subunit of TFIIIC" evidence="7">
    <location>
        <begin position="151"/>
        <end position="216"/>
    </location>
</feature>
<keyword evidence="3" id="KW-0238">DNA-binding</keyword>
<feature type="compositionally biased region" description="Basic and acidic residues" evidence="6">
    <location>
        <begin position="355"/>
        <end position="367"/>
    </location>
</feature>
<comment type="caution">
    <text evidence="9">The sequence shown here is derived from an EMBL/GenBank/DDBJ whole genome shotgun (WGS) entry which is preliminary data.</text>
</comment>
<reference evidence="9" key="1">
    <citation type="journal article" date="2021" name="Nat. Commun.">
        <title>Genetic determinants of endophytism in the Arabidopsis root mycobiome.</title>
        <authorList>
            <person name="Mesny F."/>
            <person name="Miyauchi S."/>
            <person name="Thiergart T."/>
            <person name="Pickel B."/>
            <person name="Atanasova L."/>
            <person name="Karlsson M."/>
            <person name="Huettel B."/>
            <person name="Barry K.W."/>
            <person name="Haridas S."/>
            <person name="Chen C."/>
            <person name="Bauer D."/>
            <person name="Andreopoulos W."/>
            <person name="Pangilinan J."/>
            <person name="LaButti K."/>
            <person name="Riley R."/>
            <person name="Lipzen A."/>
            <person name="Clum A."/>
            <person name="Drula E."/>
            <person name="Henrissat B."/>
            <person name="Kohler A."/>
            <person name="Grigoriev I.V."/>
            <person name="Martin F.M."/>
            <person name="Hacquard S."/>
        </authorList>
    </citation>
    <scope>NUCLEOTIDE SEQUENCE</scope>
    <source>
        <strain evidence="9">MPI-SDFR-AT-0117</strain>
    </source>
</reference>
<keyword evidence="5" id="KW-0539">Nucleus</keyword>
<feature type="compositionally biased region" description="Polar residues" evidence="6">
    <location>
        <begin position="913"/>
        <end position="960"/>
    </location>
</feature>
<feature type="compositionally biased region" description="Polar residues" evidence="6">
    <location>
        <begin position="652"/>
        <end position="662"/>
    </location>
</feature>
<accession>A0A9P8VAI0</accession>
<feature type="compositionally biased region" description="Polar residues" evidence="6">
    <location>
        <begin position="488"/>
        <end position="508"/>
    </location>
</feature>